<name>A7HTG5_PARL1</name>
<dbReference type="AlphaFoldDB" id="A7HTG5"/>
<organism evidence="2 3">
    <name type="scientific">Parvibaculum lavamentivorans (strain DS-1 / DSM 13023 / NCIMB 13966)</name>
    <dbReference type="NCBI Taxonomy" id="402881"/>
    <lineage>
        <taxon>Bacteria</taxon>
        <taxon>Pseudomonadati</taxon>
        <taxon>Pseudomonadota</taxon>
        <taxon>Alphaproteobacteria</taxon>
        <taxon>Hyphomicrobiales</taxon>
        <taxon>Parvibaculaceae</taxon>
        <taxon>Parvibaculum</taxon>
    </lineage>
</organism>
<dbReference type="Proteomes" id="UP000006377">
    <property type="component" value="Chromosome"/>
</dbReference>
<proteinExistence type="predicted"/>
<dbReference type="EMBL" id="CP000774">
    <property type="protein sequence ID" value="ABS63198.1"/>
    <property type="molecule type" value="Genomic_DNA"/>
</dbReference>
<evidence type="ECO:0000313" key="2">
    <source>
        <dbReference type="EMBL" id="ABS63198.1"/>
    </source>
</evidence>
<dbReference type="CDD" id="cd02440">
    <property type="entry name" value="AdoMet_MTases"/>
    <property type="match status" value="1"/>
</dbReference>
<evidence type="ECO:0000259" key="1">
    <source>
        <dbReference type="Pfam" id="PF08241"/>
    </source>
</evidence>
<accession>A7HTG5</accession>
<dbReference type="HOGENOM" id="CLU_048277_0_0_5"/>
<dbReference type="GO" id="GO:0032259">
    <property type="term" value="P:methylation"/>
    <property type="evidence" value="ECO:0007669"/>
    <property type="project" value="UniProtKB-KW"/>
</dbReference>
<dbReference type="InterPro" id="IPR029063">
    <property type="entry name" value="SAM-dependent_MTases_sf"/>
</dbReference>
<dbReference type="eggNOG" id="COG2226">
    <property type="taxonomic scope" value="Bacteria"/>
</dbReference>
<dbReference type="STRING" id="402881.Plav_1579"/>
<sequence>MNMDVIDLRDFYGRPLGRAAQYHISRRIRQIWPDVRGLNMLGLGFATPYLAPFLSEAQRVVGLMPARQGVLHWPPEGKSLTGLVDERELPLEDESMDRVLVVHGLEASESMRGMLRQIWRVLAPGGRVLIVVPNRRGLWARREATPFGHGQPFSRVQLTQLLRESMFSPSAWEVALFAPPFDWRPLLRSASAWERAGHILWPRFSGVIIVEATKQIYAATPLPVSRKVKARVRAIAPIPSPARSMTSRQEEG</sequence>
<dbReference type="RefSeq" id="WP_012110486.1">
    <property type="nucleotide sequence ID" value="NC_009719.1"/>
</dbReference>
<feature type="domain" description="Methyltransferase type 11" evidence="1">
    <location>
        <begin position="84"/>
        <end position="130"/>
    </location>
</feature>
<dbReference type="OrthoDB" id="9800231at2"/>
<dbReference type="GO" id="GO:0008757">
    <property type="term" value="F:S-adenosylmethionine-dependent methyltransferase activity"/>
    <property type="evidence" value="ECO:0007669"/>
    <property type="project" value="InterPro"/>
</dbReference>
<keyword evidence="2" id="KW-0489">Methyltransferase</keyword>
<dbReference type="InterPro" id="IPR013216">
    <property type="entry name" value="Methyltransf_11"/>
</dbReference>
<keyword evidence="2" id="KW-0808">Transferase</keyword>
<protein>
    <submittedName>
        <fullName evidence="2">Methyltransferase type 11</fullName>
    </submittedName>
</protein>
<gene>
    <name evidence="2" type="ordered locus">Plav_1579</name>
</gene>
<dbReference type="SUPFAM" id="SSF53335">
    <property type="entry name" value="S-adenosyl-L-methionine-dependent methyltransferases"/>
    <property type="match status" value="1"/>
</dbReference>
<dbReference type="KEGG" id="pla:Plav_1579"/>
<reference evidence="2 3" key="1">
    <citation type="journal article" date="2011" name="Stand. Genomic Sci.">
        <title>Complete genome sequence of Parvibaculum lavamentivorans type strain (DS-1(T)).</title>
        <authorList>
            <person name="Schleheck D."/>
            <person name="Weiss M."/>
            <person name="Pitluck S."/>
            <person name="Bruce D."/>
            <person name="Land M.L."/>
            <person name="Han S."/>
            <person name="Saunders E."/>
            <person name="Tapia R."/>
            <person name="Detter C."/>
            <person name="Brettin T."/>
            <person name="Han J."/>
            <person name="Woyke T."/>
            <person name="Goodwin L."/>
            <person name="Pennacchio L."/>
            <person name="Nolan M."/>
            <person name="Cook A.M."/>
            <person name="Kjelleberg S."/>
            <person name="Thomas T."/>
        </authorList>
    </citation>
    <scope>NUCLEOTIDE SEQUENCE [LARGE SCALE GENOMIC DNA]</scope>
    <source>
        <strain evidence="3">DS-1 / DSM 13023 / NCIMB 13966</strain>
    </source>
</reference>
<evidence type="ECO:0000313" key="3">
    <source>
        <dbReference type="Proteomes" id="UP000006377"/>
    </source>
</evidence>
<dbReference type="Pfam" id="PF08241">
    <property type="entry name" value="Methyltransf_11"/>
    <property type="match status" value="1"/>
</dbReference>
<keyword evidence="3" id="KW-1185">Reference proteome</keyword>
<dbReference type="Gene3D" id="3.40.50.150">
    <property type="entry name" value="Vaccinia Virus protein VP39"/>
    <property type="match status" value="1"/>
</dbReference>